<dbReference type="GO" id="GO:0003735">
    <property type="term" value="F:structural constituent of ribosome"/>
    <property type="evidence" value="ECO:0007669"/>
    <property type="project" value="InterPro"/>
</dbReference>
<evidence type="ECO:0000256" key="3">
    <source>
        <dbReference type="ARBA" id="ARBA00022980"/>
    </source>
</evidence>
<dbReference type="GO" id="GO:0022626">
    <property type="term" value="C:cytosolic ribosome"/>
    <property type="evidence" value="ECO:0007669"/>
    <property type="project" value="UniProtKB-ARBA"/>
</dbReference>
<dbReference type="GO" id="GO:1990904">
    <property type="term" value="C:ribonucleoprotein complex"/>
    <property type="evidence" value="ECO:0007669"/>
    <property type="project" value="UniProtKB-KW"/>
</dbReference>
<comment type="subcellular location">
    <subcellularLocation>
        <location evidence="1">Rough endoplasmic reticulum</location>
    </subcellularLocation>
</comment>
<dbReference type="InterPro" id="IPR006032">
    <property type="entry name" value="Ribosomal_uS12"/>
</dbReference>
<proteinExistence type="inferred from homology"/>
<dbReference type="InterPro" id="IPR012340">
    <property type="entry name" value="NA-bd_OB-fold"/>
</dbReference>
<sequence>MLGRKCRGLHTAWKLRSHCCNQKWHNKHKKAHLGMALKANPFGSTSHTKPIVLKKVGIEAKQPNSSIRKCVRVQLIKNGKNTGRRPRG</sequence>
<dbReference type="Gene3D" id="2.40.50.140">
    <property type="entry name" value="Nucleic acid-binding proteins"/>
    <property type="match status" value="1"/>
</dbReference>
<dbReference type="AlphaFoldDB" id="A0A8V5G8U4"/>
<dbReference type="SUPFAM" id="SSF50249">
    <property type="entry name" value="Nucleic acid-binding proteins"/>
    <property type="match status" value="1"/>
</dbReference>
<dbReference type="FunFam" id="2.40.50.140:FF:000007">
    <property type="entry name" value="40S ribosomal protein S23"/>
    <property type="match status" value="1"/>
</dbReference>
<accession>A0A8V5G8U4</accession>
<keyword evidence="8" id="KW-1185">Reference proteome</keyword>
<evidence type="ECO:0000256" key="4">
    <source>
        <dbReference type="ARBA" id="ARBA00023274"/>
    </source>
</evidence>
<reference evidence="7" key="2">
    <citation type="submission" date="2025-08" db="UniProtKB">
        <authorList>
            <consortium name="Ensembl"/>
        </authorList>
    </citation>
    <scope>IDENTIFICATION</scope>
</reference>
<protein>
    <recommendedName>
        <fullName evidence="5">Small ribosomal subunit protein uS12</fullName>
    </recommendedName>
    <alternativeName>
        <fullName evidence="6">40S ribosomal protein S23</fullName>
    </alternativeName>
</protein>
<dbReference type="Proteomes" id="UP000694405">
    <property type="component" value="Chromosome 5"/>
</dbReference>
<comment type="similarity">
    <text evidence="2">Belongs to the universal ribosomal protein uS12 family.</text>
</comment>
<evidence type="ECO:0000256" key="2">
    <source>
        <dbReference type="ARBA" id="ARBA00005657"/>
    </source>
</evidence>
<dbReference type="Ensembl" id="ENSMUNT00000032303.1">
    <property type="protein sequence ID" value="ENSMUNP00000026169.1"/>
    <property type="gene ID" value="ENSMUNG00000020298.1"/>
</dbReference>
<dbReference type="PANTHER" id="PTHR11652">
    <property type="entry name" value="30S RIBOSOMAL PROTEIN S12 FAMILY MEMBER"/>
    <property type="match status" value="1"/>
</dbReference>
<reference evidence="7" key="3">
    <citation type="submission" date="2025-09" db="UniProtKB">
        <authorList>
            <consortium name="Ensembl"/>
        </authorList>
    </citation>
    <scope>IDENTIFICATION</scope>
</reference>
<name>A0A8V5G8U4_MELUD</name>
<organism evidence="7 8">
    <name type="scientific">Melopsittacus undulatus</name>
    <name type="common">Budgerigar</name>
    <name type="synonym">Psittacus undulatus</name>
    <dbReference type="NCBI Taxonomy" id="13146"/>
    <lineage>
        <taxon>Eukaryota</taxon>
        <taxon>Metazoa</taxon>
        <taxon>Chordata</taxon>
        <taxon>Craniata</taxon>
        <taxon>Vertebrata</taxon>
        <taxon>Euteleostomi</taxon>
        <taxon>Archelosauria</taxon>
        <taxon>Archosauria</taxon>
        <taxon>Dinosauria</taxon>
        <taxon>Saurischia</taxon>
        <taxon>Theropoda</taxon>
        <taxon>Coelurosauria</taxon>
        <taxon>Aves</taxon>
        <taxon>Neognathae</taxon>
        <taxon>Neoaves</taxon>
        <taxon>Telluraves</taxon>
        <taxon>Australaves</taxon>
        <taxon>Psittaciformes</taxon>
        <taxon>Psittaculidae</taxon>
        <taxon>Melopsittacus</taxon>
    </lineage>
</organism>
<evidence type="ECO:0000313" key="8">
    <source>
        <dbReference type="Proteomes" id="UP000694405"/>
    </source>
</evidence>
<keyword evidence="3" id="KW-0689">Ribosomal protein</keyword>
<evidence type="ECO:0000256" key="6">
    <source>
        <dbReference type="ARBA" id="ARBA00035463"/>
    </source>
</evidence>
<keyword evidence="4" id="KW-0687">Ribonucleoprotein</keyword>
<evidence type="ECO:0000313" key="7">
    <source>
        <dbReference type="Ensembl" id="ENSMUNP00000026169.1"/>
    </source>
</evidence>
<reference evidence="7" key="1">
    <citation type="submission" date="2020-03" db="EMBL/GenBank/DDBJ databases">
        <title>Melopsittacus undulatus (budgerigar) genome, bMelUnd1, maternal haplotype with Z.</title>
        <authorList>
            <person name="Gedman G."/>
            <person name="Mountcastle J."/>
            <person name="Haase B."/>
            <person name="Formenti G."/>
            <person name="Wright T."/>
            <person name="Apodaca J."/>
            <person name="Pelan S."/>
            <person name="Chow W."/>
            <person name="Rhie A."/>
            <person name="Howe K."/>
            <person name="Fedrigo O."/>
            <person name="Jarvis E.D."/>
        </authorList>
    </citation>
    <scope>NUCLEOTIDE SEQUENCE [LARGE SCALE GENOMIC DNA]</scope>
</reference>
<evidence type="ECO:0000256" key="1">
    <source>
        <dbReference type="ARBA" id="ARBA00004427"/>
    </source>
</evidence>
<dbReference type="GO" id="GO:0006412">
    <property type="term" value="P:translation"/>
    <property type="evidence" value="ECO:0007669"/>
    <property type="project" value="InterPro"/>
</dbReference>
<dbReference type="GO" id="GO:0005791">
    <property type="term" value="C:rough endoplasmic reticulum"/>
    <property type="evidence" value="ECO:0007669"/>
    <property type="project" value="UniProtKB-SubCell"/>
</dbReference>
<evidence type="ECO:0000256" key="5">
    <source>
        <dbReference type="ARBA" id="ARBA00035161"/>
    </source>
</evidence>
<dbReference type="Pfam" id="PF00164">
    <property type="entry name" value="Ribosom_S12_S23"/>
    <property type="match status" value="1"/>
</dbReference>